<dbReference type="RefSeq" id="XP_067483121.1">
    <property type="nucleotide sequence ID" value="XM_067629150.1"/>
</dbReference>
<keyword evidence="2" id="KW-1185">Reference proteome</keyword>
<dbReference type="Proteomes" id="UP000184499">
    <property type="component" value="Unassembled WGS sequence"/>
</dbReference>
<protein>
    <submittedName>
        <fullName evidence="1">Uncharacterized protein</fullName>
    </submittedName>
</protein>
<evidence type="ECO:0000313" key="2">
    <source>
        <dbReference type="Proteomes" id="UP000184499"/>
    </source>
</evidence>
<dbReference type="GeneID" id="93581637"/>
<accession>A0A1L9UVW5</accession>
<dbReference type="VEuPathDB" id="FungiDB:ASPBRDRAFT_71958"/>
<sequence>MHQGIDYYLLPIPSNSRISCNDHRPKKFVTPDTTNQTFRTLLAPNSSVTYQIPMLHDHRSTEGRNPIVVENVLASEWFIQGEWARGRSPRTVGSIRDISRSTQTSALIAEQWKGDCPFQDWIRCHSEKSKY</sequence>
<proteinExistence type="predicted"/>
<gene>
    <name evidence="1" type="ORF">ASPBRDRAFT_71958</name>
</gene>
<evidence type="ECO:0000313" key="1">
    <source>
        <dbReference type="EMBL" id="OJJ75874.1"/>
    </source>
</evidence>
<organism evidence="1 2">
    <name type="scientific">Aspergillus brasiliensis (strain CBS 101740 / IMI 381727 / IBT 21946)</name>
    <dbReference type="NCBI Taxonomy" id="767769"/>
    <lineage>
        <taxon>Eukaryota</taxon>
        <taxon>Fungi</taxon>
        <taxon>Dikarya</taxon>
        <taxon>Ascomycota</taxon>
        <taxon>Pezizomycotina</taxon>
        <taxon>Eurotiomycetes</taxon>
        <taxon>Eurotiomycetidae</taxon>
        <taxon>Eurotiales</taxon>
        <taxon>Aspergillaceae</taxon>
        <taxon>Aspergillus</taxon>
        <taxon>Aspergillus subgen. Circumdati</taxon>
    </lineage>
</organism>
<dbReference type="EMBL" id="KV878680">
    <property type="protein sequence ID" value="OJJ75874.1"/>
    <property type="molecule type" value="Genomic_DNA"/>
</dbReference>
<reference evidence="2" key="1">
    <citation type="journal article" date="2017" name="Genome Biol.">
        <title>Comparative genomics reveals high biological diversity and specific adaptations in the industrially and medically important fungal genus Aspergillus.</title>
        <authorList>
            <person name="de Vries R.P."/>
            <person name="Riley R."/>
            <person name="Wiebenga A."/>
            <person name="Aguilar-Osorio G."/>
            <person name="Amillis S."/>
            <person name="Uchima C.A."/>
            <person name="Anderluh G."/>
            <person name="Asadollahi M."/>
            <person name="Askin M."/>
            <person name="Barry K."/>
            <person name="Battaglia E."/>
            <person name="Bayram O."/>
            <person name="Benocci T."/>
            <person name="Braus-Stromeyer S.A."/>
            <person name="Caldana C."/>
            <person name="Canovas D."/>
            <person name="Cerqueira G.C."/>
            <person name="Chen F."/>
            <person name="Chen W."/>
            <person name="Choi C."/>
            <person name="Clum A."/>
            <person name="Dos Santos R.A."/>
            <person name="Damasio A.R."/>
            <person name="Diallinas G."/>
            <person name="Emri T."/>
            <person name="Fekete E."/>
            <person name="Flipphi M."/>
            <person name="Freyberg S."/>
            <person name="Gallo A."/>
            <person name="Gournas C."/>
            <person name="Habgood R."/>
            <person name="Hainaut M."/>
            <person name="Harispe M.L."/>
            <person name="Henrissat B."/>
            <person name="Hilden K.S."/>
            <person name="Hope R."/>
            <person name="Hossain A."/>
            <person name="Karabika E."/>
            <person name="Karaffa L."/>
            <person name="Karanyi Z."/>
            <person name="Krasevec N."/>
            <person name="Kuo A."/>
            <person name="Kusch H."/>
            <person name="LaButti K."/>
            <person name="Lagendijk E.L."/>
            <person name="Lapidus A."/>
            <person name="Levasseur A."/>
            <person name="Lindquist E."/>
            <person name="Lipzen A."/>
            <person name="Logrieco A.F."/>
            <person name="MacCabe A."/>
            <person name="Maekelae M.R."/>
            <person name="Malavazi I."/>
            <person name="Melin P."/>
            <person name="Meyer V."/>
            <person name="Mielnichuk N."/>
            <person name="Miskei M."/>
            <person name="Molnar A.P."/>
            <person name="Mule G."/>
            <person name="Ngan C.Y."/>
            <person name="Orejas M."/>
            <person name="Orosz E."/>
            <person name="Ouedraogo J.P."/>
            <person name="Overkamp K.M."/>
            <person name="Park H.-S."/>
            <person name="Perrone G."/>
            <person name="Piumi F."/>
            <person name="Punt P.J."/>
            <person name="Ram A.F."/>
            <person name="Ramon A."/>
            <person name="Rauscher S."/>
            <person name="Record E."/>
            <person name="Riano-Pachon D.M."/>
            <person name="Robert V."/>
            <person name="Roehrig J."/>
            <person name="Ruller R."/>
            <person name="Salamov A."/>
            <person name="Salih N.S."/>
            <person name="Samson R.A."/>
            <person name="Sandor E."/>
            <person name="Sanguinetti M."/>
            <person name="Schuetze T."/>
            <person name="Sepcic K."/>
            <person name="Shelest E."/>
            <person name="Sherlock G."/>
            <person name="Sophianopoulou V."/>
            <person name="Squina F.M."/>
            <person name="Sun H."/>
            <person name="Susca A."/>
            <person name="Todd R.B."/>
            <person name="Tsang A."/>
            <person name="Unkles S.E."/>
            <person name="van de Wiele N."/>
            <person name="van Rossen-Uffink D."/>
            <person name="Oliveira J.V."/>
            <person name="Vesth T.C."/>
            <person name="Visser J."/>
            <person name="Yu J.-H."/>
            <person name="Zhou M."/>
            <person name="Andersen M.R."/>
            <person name="Archer D.B."/>
            <person name="Baker S.E."/>
            <person name="Benoit I."/>
            <person name="Brakhage A.A."/>
            <person name="Braus G.H."/>
            <person name="Fischer R."/>
            <person name="Frisvad J.C."/>
            <person name="Goldman G.H."/>
            <person name="Houbraken J."/>
            <person name="Oakley B."/>
            <person name="Pocsi I."/>
            <person name="Scazzocchio C."/>
            <person name="Seiboth B."/>
            <person name="vanKuyk P.A."/>
            <person name="Wortman J."/>
            <person name="Dyer P.S."/>
            <person name="Grigoriev I.V."/>
        </authorList>
    </citation>
    <scope>NUCLEOTIDE SEQUENCE [LARGE SCALE GENOMIC DNA]</scope>
    <source>
        <strain evidence="2">CBS 101740 / IMI 381727 / IBT 21946</strain>
    </source>
</reference>
<dbReference type="AlphaFoldDB" id="A0A1L9UVW5"/>
<name>A0A1L9UVW5_ASPBC</name>
<dbReference type="OrthoDB" id="10526663at2759"/>